<protein>
    <submittedName>
        <fullName evidence="3">Ig-like domain-containing protein</fullName>
    </submittedName>
</protein>
<dbReference type="AlphaFoldDB" id="A0A9D2IHX0"/>
<dbReference type="EMBL" id="DXCF01000028">
    <property type="protein sequence ID" value="HIZ09894.1"/>
    <property type="molecule type" value="Genomic_DNA"/>
</dbReference>
<organism evidence="3 4">
    <name type="scientific">Candidatus Borkfalkia avicola</name>
    <dbReference type="NCBI Taxonomy" id="2838503"/>
    <lineage>
        <taxon>Bacteria</taxon>
        <taxon>Bacillati</taxon>
        <taxon>Bacillota</taxon>
        <taxon>Clostridia</taxon>
        <taxon>Christensenellales</taxon>
        <taxon>Christensenellaceae</taxon>
        <taxon>Candidatus Borkfalkia</taxon>
    </lineage>
</organism>
<sequence>MSKWLKLAMGTLLVCCMTAAVYGCAGGEGEENKETGIVFETTTEADVNVLKGEGTNVAVTVKEDGQAVTEGVTWTSSDTAVATVADGTVTGVAHGEATVTVAYGGEEKEFAVTVYDVFVDSEEDWISVYDYEGESQGNWYLLTADITLTKPSIMYNDAQHEFTPVFTGRVNGDGHKITYSESRLFGNVKEGAVIENLVLDANTGFYWGSALCWELNASTVRNIQIDAEHVYDIQYVVAEGVGWIQAANIGGVIYYVANGSVVENVTGTVDFSSLTNISSKFGAVVGLAENSTIKDCSVTVYKPEGVINTIRPVASNTDSEEINCTATNETVALGEYTYEYYIQDGDDWVKSEENSGTKEGPIGHTVILPQIAIDGYTFDADNENNVMSAIVKEDGTTVLKAYYTKNA</sequence>
<dbReference type="Proteomes" id="UP000824025">
    <property type="component" value="Unassembled WGS sequence"/>
</dbReference>
<comment type="caution">
    <text evidence="3">The sequence shown here is derived from an EMBL/GenBank/DDBJ whole genome shotgun (WGS) entry which is preliminary data.</text>
</comment>
<feature type="domain" description="BIG2" evidence="2">
    <location>
        <begin position="42"/>
        <end position="105"/>
    </location>
</feature>
<evidence type="ECO:0000313" key="4">
    <source>
        <dbReference type="Proteomes" id="UP000824025"/>
    </source>
</evidence>
<reference evidence="3" key="2">
    <citation type="submission" date="2021-04" db="EMBL/GenBank/DDBJ databases">
        <authorList>
            <person name="Gilroy R."/>
        </authorList>
    </citation>
    <scope>NUCLEOTIDE SEQUENCE</scope>
    <source>
        <strain evidence="3">CHK192-19661</strain>
    </source>
</reference>
<dbReference type="Gene3D" id="2.60.40.1080">
    <property type="match status" value="1"/>
</dbReference>
<evidence type="ECO:0000313" key="3">
    <source>
        <dbReference type="EMBL" id="HIZ09894.1"/>
    </source>
</evidence>
<dbReference type="SUPFAM" id="SSF49373">
    <property type="entry name" value="Invasin/intimin cell-adhesion fragments"/>
    <property type="match status" value="1"/>
</dbReference>
<dbReference type="Pfam" id="PF02368">
    <property type="entry name" value="Big_2"/>
    <property type="match status" value="1"/>
</dbReference>
<name>A0A9D2IHX0_9FIRM</name>
<feature type="chain" id="PRO_5038889721" evidence="1">
    <location>
        <begin position="26"/>
        <end position="407"/>
    </location>
</feature>
<dbReference type="InterPro" id="IPR008964">
    <property type="entry name" value="Invasin/intimin_cell_adhesion"/>
</dbReference>
<dbReference type="InterPro" id="IPR003343">
    <property type="entry name" value="Big_2"/>
</dbReference>
<evidence type="ECO:0000259" key="2">
    <source>
        <dbReference type="Pfam" id="PF02368"/>
    </source>
</evidence>
<reference evidence="3" key="1">
    <citation type="journal article" date="2021" name="PeerJ">
        <title>Extensive microbial diversity within the chicken gut microbiome revealed by metagenomics and culture.</title>
        <authorList>
            <person name="Gilroy R."/>
            <person name="Ravi A."/>
            <person name="Getino M."/>
            <person name="Pursley I."/>
            <person name="Horton D.L."/>
            <person name="Alikhan N.F."/>
            <person name="Baker D."/>
            <person name="Gharbi K."/>
            <person name="Hall N."/>
            <person name="Watson M."/>
            <person name="Adriaenssens E.M."/>
            <person name="Foster-Nyarko E."/>
            <person name="Jarju S."/>
            <person name="Secka A."/>
            <person name="Antonio M."/>
            <person name="Oren A."/>
            <person name="Chaudhuri R.R."/>
            <person name="La Ragione R."/>
            <person name="Hildebrand F."/>
            <person name="Pallen M.J."/>
        </authorList>
    </citation>
    <scope>NUCLEOTIDE SEQUENCE</scope>
    <source>
        <strain evidence="3">CHK192-19661</strain>
    </source>
</reference>
<keyword evidence="1" id="KW-0732">Signal</keyword>
<accession>A0A9D2IHX0</accession>
<gene>
    <name evidence="3" type="ORF">H9726_05340</name>
</gene>
<evidence type="ECO:0000256" key="1">
    <source>
        <dbReference type="SAM" id="SignalP"/>
    </source>
</evidence>
<proteinExistence type="predicted"/>
<dbReference type="PROSITE" id="PS51257">
    <property type="entry name" value="PROKAR_LIPOPROTEIN"/>
    <property type="match status" value="1"/>
</dbReference>
<feature type="signal peptide" evidence="1">
    <location>
        <begin position="1"/>
        <end position="25"/>
    </location>
</feature>